<accession>A0A4W5RR89</accession>
<dbReference type="STRING" id="62062.ENSHHUP00000091432"/>
<evidence type="ECO:0000313" key="1">
    <source>
        <dbReference type="Ensembl" id="ENSHHUP00000091432.1"/>
    </source>
</evidence>
<keyword evidence="2" id="KW-1185">Reference proteome</keyword>
<dbReference type="AlphaFoldDB" id="A0A4W5RR89"/>
<name>A0A4W5RR89_9TELE</name>
<protein>
    <submittedName>
        <fullName evidence="1">Uncharacterized protein</fullName>
    </submittedName>
</protein>
<reference evidence="1" key="2">
    <citation type="submission" date="2025-08" db="UniProtKB">
        <authorList>
            <consortium name="Ensembl"/>
        </authorList>
    </citation>
    <scope>IDENTIFICATION</scope>
</reference>
<reference evidence="1" key="3">
    <citation type="submission" date="2025-09" db="UniProtKB">
        <authorList>
            <consortium name="Ensembl"/>
        </authorList>
    </citation>
    <scope>IDENTIFICATION</scope>
</reference>
<sequence length="114" mass="13245">MCEVMFRHCKQLFRYDFLTRDDIMGKPWRTVVLNDCLGMYDCPLGAKYLNPKQRGEFRWIDGLKGAKDGDRDIFWACTAGHWGQSSSPTKRCLVGQWPTPDPRDIASLCRIQRT</sequence>
<reference evidence="2" key="1">
    <citation type="submission" date="2018-06" db="EMBL/GenBank/DDBJ databases">
        <title>Genome assembly of Danube salmon.</title>
        <authorList>
            <person name="Macqueen D.J."/>
            <person name="Gundappa M.K."/>
        </authorList>
    </citation>
    <scope>NUCLEOTIDE SEQUENCE [LARGE SCALE GENOMIC DNA]</scope>
</reference>
<organism evidence="1 2">
    <name type="scientific">Hucho hucho</name>
    <name type="common">huchen</name>
    <dbReference type="NCBI Taxonomy" id="62062"/>
    <lineage>
        <taxon>Eukaryota</taxon>
        <taxon>Metazoa</taxon>
        <taxon>Chordata</taxon>
        <taxon>Craniata</taxon>
        <taxon>Vertebrata</taxon>
        <taxon>Euteleostomi</taxon>
        <taxon>Actinopterygii</taxon>
        <taxon>Neopterygii</taxon>
        <taxon>Teleostei</taxon>
        <taxon>Protacanthopterygii</taxon>
        <taxon>Salmoniformes</taxon>
        <taxon>Salmonidae</taxon>
        <taxon>Salmoninae</taxon>
        <taxon>Hucho</taxon>
    </lineage>
</organism>
<dbReference type="Ensembl" id="ENSHHUT00000094252.1">
    <property type="protein sequence ID" value="ENSHHUP00000091432.1"/>
    <property type="gene ID" value="ENSHHUG00000052752.1"/>
</dbReference>
<proteinExistence type="predicted"/>
<evidence type="ECO:0000313" key="2">
    <source>
        <dbReference type="Proteomes" id="UP000314982"/>
    </source>
</evidence>
<dbReference type="Proteomes" id="UP000314982">
    <property type="component" value="Unassembled WGS sequence"/>
</dbReference>